<organism evidence="1 2">
    <name type="scientific">Massilia forsythiae</name>
    <dbReference type="NCBI Taxonomy" id="2728020"/>
    <lineage>
        <taxon>Bacteria</taxon>
        <taxon>Pseudomonadati</taxon>
        <taxon>Pseudomonadota</taxon>
        <taxon>Betaproteobacteria</taxon>
        <taxon>Burkholderiales</taxon>
        <taxon>Oxalobacteraceae</taxon>
        <taxon>Telluria group</taxon>
        <taxon>Massilia</taxon>
    </lineage>
</organism>
<dbReference type="AlphaFoldDB" id="A0A7Z2ZVI0"/>
<accession>A0A7Z2ZVI0</accession>
<dbReference type="InterPro" id="IPR032556">
    <property type="entry name" value="DUF4936"/>
</dbReference>
<reference evidence="1 2" key="1">
    <citation type="submission" date="2020-04" db="EMBL/GenBank/DDBJ databases">
        <title>Genome sequencing of novel species.</title>
        <authorList>
            <person name="Heo J."/>
            <person name="Kim S.-J."/>
            <person name="Kim J.-S."/>
            <person name="Hong S.-B."/>
            <person name="Kwon S.-W."/>
        </authorList>
    </citation>
    <scope>NUCLEOTIDE SEQUENCE [LARGE SCALE GENOMIC DNA]</scope>
    <source>
        <strain evidence="1 2">GN2-R2</strain>
    </source>
</reference>
<keyword evidence="2" id="KW-1185">Reference proteome</keyword>
<dbReference type="Proteomes" id="UP000502415">
    <property type="component" value="Chromosome"/>
</dbReference>
<dbReference type="Pfam" id="PF16290">
    <property type="entry name" value="DUF4936"/>
    <property type="match status" value="1"/>
</dbReference>
<dbReference type="KEGG" id="mfy:HH212_22010"/>
<name>A0A7Z2ZVI0_9BURK</name>
<dbReference type="EMBL" id="CP051685">
    <property type="protein sequence ID" value="QJE03534.1"/>
    <property type="molecule type" value="Genomic_DNA"/>
</dbReference>
<gene>
    <name evidence="1" type="ORF">HH212_22010</name>
</gene>
<proteinExistence type="predicted"/>
<sequence>MDLYVYYKVRAHDAAALAPRVRAIQAALAARCAAAPQLKRRPELRDGLQTWMEIYAGVDAAFGAELERACAGLNCLIAGARRAEVFIDLAAADFASAALPSTDSTQCA</sequence>
<evidence type="ECO:0000313" key="2">
    <source>
        <dbReference type="Proteomes" id="UP000502415"/>
    </source>
</evidence>
<protein>
    <submittedName>
        <fullName evidence="1">DUF4936 family protein</fullName>
    </submittedName>
</protein>
<evidence type="ECO:0000313" key="1">
    <source>
        <dbReference type="EMBL" id="QJE03534.1"/>
    </source>
</evidence>